<protein>
    <recommendedName>
        <fullName evidence="3">DUF1508 domain-containing protein</fullName>
    </recommendedName>
</protein>
<comment type="caution">
    <text evidence="1">The sequence shown here is derived from an EMBL/GenBank/DDBJ whole genome shotgun (WGS) entry which is preliminary data.</text>
</comment>
<accession>A0A6I3JAG4</accession>
<evidence type="ECO:0008006" key="3">
    <source>
        <dbReference type="Google" id="ProtNLM"/>
    </source>
</evidence>
<gene>
    <name evidence="1" type="ORF">GGQ22_04490</name>
</gene>
<name>A0A6I3JAG4_9ACTN</name>
<proteinExistence type="predicted"/>
<keyword evidence="2" id="KW-1185">Reference proteome</keyword>
<evidence type="ECO:0000313" key="1">
    <source>
        <dbReference type="EMBL" id="MTB94335.1"/>
    </source>
</evidence>
<dbReference type="EMBL" id="WLCI01000005">
    <property type="protein sequence ID" value="MTB94335.1"/>
    <property type="molecule type" value="Genomic_DNA"/>
</dbReference>
<evidence type="ECO:0000313" key="2">
    <source>
        <dbReference type="Proteomes" id="UP000433406"/>
    </source>
</evidence>
<dbReference type="RefSeq" id="WP_154614152.1">
    <property type="nucleotide sequence ID" value="NZ_CP053660.1"/>
</dbReference>
<dbReference type="Proteomes" id="UP000433406">
    <property type="component" value="Unassembled WGS sequence"/>
</dbReference>
<dbReference type="AlphaFoldDB" id="A0A6I3JAG4"/>
<reference evidence="1 2" key="1">
    <citation type="submission" date="2019-10" db="EMBL/GenBank/DDBJ databases">
        <title>Nocardioides novel species isolated from the excrement of Marmot.</title>
        <authorList>
            <person name="Zhang G."/>
        </authorList>
    </citation>
    <scope>NUCLEOTIDE SEQUENCE [LARGE SCALE GENOMIC DNA]</scope>
    <source>
        <strain evidence="2">zg-579</strain>
    </source>
</reference>
<organism evidence="1 2">
    <name type="scientific">Nocardioides marmotae</name>
    <dbReference type="NCBI Taxonomy" id="2663857"/>
    <lineage>
        <taxon>Bacteria</taxon>
        <taxon>Bacillati</taxon>
        <taxon>Actinomycetota</taxon>
        <taxon>Actinomycetes</taxon>
        <taxon>Propionibacteriales</taxon>
        <taxon>Nocardioidaceae</taxon>
        <taxon>Nocardioides</taxon>
    </lineage>
</organism>
<sequence>MQQTQLMFRGAWSRGRFASYRRRVPRKPQTDSITREGRNATVVELHDRANRLELYRRSDDKWAWRLVVNERVVATDHSQDCKNRVDAQAMAERIVSGEFSAVEVWRIDHLTALIHASDSPDRKGRLN</sequence>